<gene>
    <name evidence="2" type="ORF">E5J99_12610</name>
</gene>
<organism evidence="2 3">
    <name type="scientific">Hymenobacter elongatus</name>
    <dbReference type="NCBI Taxonomy" id="877208"/>
    <lineage>
        <taxon>Bacteria</taxon>
        <taxon>Pseudomonadati</taxon>
        <taxon>Bacteroidota</taxon>
        <taxon>Cytophagia</taxon>
        <taxon>Cytophagales</taxon>
        <taxon>Hymenobacteraceae</taxon>
        <taxon>Hymenobacter</taxon>
    </lineage>
</organism>
<proteinExistence type="predicted"/>
<evidence type="ECO:0000256" key="1">
    <source>
        <dbReference type="SAM" id="SignalP"/>
    </source>
</evidence>
<protein>
    <submittedName>
        <fullName evidence="2">Uncharacterized protein</fullName>
    </submittedName>
</protein>
<evidence type="ECO:0000313" key="3">
    <source>
        <dbReference type="Proteomes" id="UP000297739"/>
    </source>
</evidence>
<accession>A0A4Z0PK53</accession>
<dbReference type="OrthoDB" id="5770735at2"/>
<reference evidence="2 3" key="1">
    <citation type="submission" date="2019-04" db="EMBL/GenBank/DDBJ databases">
        <authorList>
            <person name="Feng G."/>
            <person name="Zhang J."/>
            <person name="Zhu H."/>
        </authorList>
    </citation>
    <scope>NUCLEOTIDE SEQUENCE [LARGE SCALE GENOMIC DNA]</scope>
    <source>
        <strain evidence="2 3">JCM 17223</strain>
    </source>
</reference>
<keyword evidence="3" id="KW-1185">Reference proteome</keyword>
<feature type="chain" id="PRO_5021400291" evidence="1">
    <location>
        <begin position="28"/>
        <end position="244"/>
    </location>
</feature>
<dbReference type="EMBL" id="SRLD01000023">
    <property type="protein sequence ID" value="TGE15439.1"/>
    <property type="molecule type" value="Genomic_DNA"/>
</dbReference>
<name>A0A4Z0PK53_9BACT</name>
<sequence length="244" mass="26858">MLLFPARALSRALFAALLLLSGLPTLGQHPAAHSADRPSTHGMLVFGDRHIYASHLPMFHSPHHYQVLLELTLSDSARTAYQASRQQFPMETVYTLEPETFVLPDMLRRPQPFRGTLYRGHFERGGTAIARQIPVQIKLVLYFQELVPNTTATPLLLLVGNADEQFVAHRIASQPDFDQIVSVRLAANAGTAMNLQPSALLLATAAAARPLHAKQLLTATPGAGQPPIRLTVVRSLYLEHADLR</sequence>
<dbReference type="RefSeq" id="WP_135498167.1">
    <property type="nucleotide sequence ID" value="NZ_SRLD01000023.1"/>
</dbReference>
<dbReference type="Proteomes" id="UP000297739">
    <property type="component" value="Unassembled WGS sequence"/>
</dbReference>
<comment type="caution">
    <text evidence="2">The sequence shown here is derived from an EMBL/GenBank/DDBJ whole genome shotgun (WGS) entry which is preliminary data.</text>
</comment>
<keyword evidence="1" id="KW-0732">Signal</keyword>
<feature type="signal peptide" evidence="1">
    <location>
        <begin position="1"/>
        <end position="27"/>
    </location>
</feature>
<evidence type="ECO:0000313" key="2">
    <source>
        <dbReference type="EMBL" id="TGE15439.1"/>
    </source>
</evidence>
<dbReference type="AlphaFoldDB" id="A0A4Z0PK53"/>